<dbReference type="EMBL" id="ASQP01000447">
    <property type="protein sequence ID" value="OMI34717.1"/>
    <property type="molecule type" value="Genomic_DNA"/>
</dbReference>
<dbReference type="AlphaFoldDB" id="A0A1R1S967"/>
<protein>
    <submittedName>
        <fullName evidence="2">P-type HAD superfamily ATPase</fullName>
    </submittedName>
</protein>
<evidence type="ECO:0000313" key="3">
    <source>
        <dbReference type="Proteomes" id="UP000186168"/>
    </source>
</evidence>
<organism evidence="2 3">
    <name type="scientific">Streptomyces sparsogenes DSM 40356</name>
    <dbReference type="NCBI Taxonomy" id="1331668"/>
    <lineage>
        <taxon>Bacteria</taxon>
        <taxon>Bacillati</taxon>
        <taxon>Actinomycetota</taxon>
        <taxon>Actinomycetes</taxon>
        <taxon>Kitasatosporales</taxon>
        <taxon>Streptomycetaceae</taxon>
        <taxon>Streptomyces</taxon>
    </lineage>
</organism>
<accession>A0A1R1S967</accession>
<keyword evidence="3" id="KW-1185">Reference proteome</keyword>
<name>A0A1R1S967_9ACTN</name>
<reference evidence="2 3" key="1">
    <citation type="submission" date="2013-05" db="EMBL/GenBank/DDBJ databases">
        <title>Genome sequence of Streptomyces sparsogenes DSM 40356.</title>
        <authorList>
            <person name="Coyne S."/>
            <person name="Seebeck F.P."/>
        </authorList>
    </citation>
    <scope>NUCLEOTIDE SEQUENCE [LARGE SCALE GENOMIC DNA]</scope>
    <source>
        <strain evidence="2 3">DSM 40356</strain>
    </source>
</reference>
<dbReference type="Proteomes" id="UP000186168">
    <property type="component" value="Unassembled WGS sequence"/>
</dbReference>
<comment type="caution">
    <text evidence="2">The sequence shown here is derived from an EMBL/GenBank/DDBJ whole genome shotgun (WGS) entry which is preliminary data.</text>
</comment>
<proteinExistence type="predicted"/>
<evidence type="ECO:0000313" key="2">
    <source>
        <dbReference type="EMBL" id="OMI34717.1"/>
    </source>
</evidence>
<evidence type="ECO:0000256" key="1">
    <source>
        <dbReference type="SAM" id="MobiDB-lite"/>
    </source>
</evidence>
<sequence length="328" mass="35169">MTAGVRGAAGLLGRLARLPQRGVWSHPGRMYIEVRGVHGTGGERVARRVERALETHPRVRWARVNAPSERVVVSLLSQAVREAELVALVEQGEEAEAAAVAEEFDEWLPEPHHPSEGPSTPESLSALTADAVGLTLSTALRLAPWLKLPTEVGALASLLQHHPRIRRLAAAVSGPDRADSALTAVSALAQGVATRGGGLALDVVERLAQWREAAAERQAWEAAEPHLVHGPRDVAAEPIVVERPGPPPGTRPRATPSGPCASARPSARSPHPSQGPAAAWPWRWPRCRRRRARAGRASPPASATSSPCAAWWPWTAARCAGWARWTPW</sequence>
<feature type="non-terminal residue" evidence="2">
    <location>
        <position position="328"/>
    </location>
</feature>
<feature type="compositionally biased region" description="Low complexity" evidence="1">
    <location>
        <begin position="251"/>
        <end position="282"/>
    </location>
</feature>
<gene>
    <name evidence="2" type="ORF">SPAR_34876</name>
</gene>
<feature type="region of interest" description="Disordered" evidence="1">
    <location>
        <begin position="233"/>
        <end position="282"/>
    </location>
</feature>